<reference evidence="9" key="1">
    <citation type="submission" date="2020-04" db="EMBL/GenBank/DDBJ databases">
        <authorList>
            <person name="Neveu A P."/>
        </authorList>
    </citation>
    <scope>NUCLEOTIDE SEQUENCE</scope>
    <source>
        <tissue evidence="9">Whole embryo</tissue>
    </source>
</reference>
<dbReference type="PANTHER" id="PTHR12385">
    <property type="entry name" value="CHOLINE TRANSPORTER-LIKE (SLC FAMILY 44)"/>
    <property type="match status" value="1"/>
</dbReference>
<feature type="compositionally biased region" description="Basic and acidic residues" evidence="7">
    <location>
        <begin position="597"/>
        <end position="611"/>
    </location>
</feature>
<keyword evidence="8" id="KW-0732">Signal</keyword>
<feature type="transmembrane region" description="Helical" evidence="6">
    <location>
        <begin position="238"/>
        <end position="259"/>
    </location>
</feature>
<dbReference type="EMBL" id="LR790425">
    <property type="protein sequence ID" value="CAB3266287.1"/>
    <property type="molecule type" value="mRNA"/>
</dbReference>
<keyword evidence="4 6" id="KW-1133">Transmembrane helix</keyword>
<feature type="region of interest" description="Disordered" evidence="7">
    <location>
        <begin position="586"/>
        <end position="611"/>
    </location>
</feature>
<dbReference type="GO" id="GO:0022857">
    <property type="term" value="F:transmembrane transporter activity"/>
    <property type="evidence" value="ECO:0007669"/>
    <property type="project" value="UniProtKB-UniRule"/>
</dbReference>
<gene>
    <name evidence="9" type="primary">Slc44a1</name>
</gene>
<comment type="function">
    <text evidence="6">Choline transporter.</text>
</comment>
<dbReference type="Pfam" id="PF04515">
    <property type="entry name" value="Choline_transpo"/>
    <property type="match status" value="1"/>
</dbReference>
<organism evidence="9">
    <name type="scientific">Phallusia mammillata</name>
    <dbReference type="NCBI Taxonomy" id="59560"/>
    <lineage>
        <taxon>Eukaryota</taxon>
        <taxon>Metazoa</taxon>
        <taxon>Chordata</taxon>
        <taxon>Tunicata</taxon>
        <taxon>Ascidiacea</taxon>
        <taxon>Phlebobranchia</taxon>
        <taxon>Ascidiidae</taxon>
        <taxon>Phallusia</taxon>
    </lineage>
</organism>
<evidence type="ECO:0000256" key="5">
    <source>
        <dbReference type="ARBA" id="ARBA00023136"/>
    </source>
</evidence>
<evidence type="ECO:0000256" key="6">
    <source>
        <dbReference type="RuleBase" id="RU368066"/>
    </source>
</evidence>
<dbReference type="InterPro" id="IPR007603">
    <property type="entry name" value="Choline_transptr-like"/>
</dbReference>
<proteinExistence type="evidence at transcript level"/>
<name>A0A6F9DS61_9ASCI</name>
<feature type="signal peptide" evidence="8">
    <location>
        <begin position="1"/>
        <end position="15"/>
    </location>
</feature>
<dbReference type="AlphaFoldDB" id="A0A6F9DS61"/>
<feature type="transmembrane region" description="Helical" evidence="6">
    <location>
        <begin position="516"/>
        <end position="538"/>
    </location>
</feature>
<sequence length="611" mass="68709">MLIIAAFSIASGAASRLINGYDSYGNTCDRTNKKLTENPNSGLDLTGKKFVFFMDVLDPYSSLEICVKKCPDRELRTLQDLYDFYEETGSQLCDYSLDPKDYVSQGVSSKIGNCPILPLDPSTEVIYRCAPSNVLEFLVDMVKFLNNLDPLTRILSEIYMCRYAIIGLCFLAVLVSFIIVLLIRYLASIVVYIINIIVVITSLAGTGLLWWSYASATLNLDKPFNITLISEQENVETFLWYSIAATVFTVILLLLIFVMRKRVALTVDLFYEAGRCMVHMPFLLLQPLWTFIVLVLFWMCWIVVFGFLATAGEPYMVNEHEGWVRFNETMVVRYMWWYHLIGVIWISEFVLACQQMTIAGAVAKFYFTRDKKKLGNPILSSIGRLIANHIGSCALGSFIIVLVKIPRCILMYIERQIKDSKNIVAKILVKCCICCLCILEKCLRYLNYNAYSLVAINGTHFCKSACDAVATLLSNALRVIAINSVGTFVLFLGKLVVVAIVAGIGGVLVLKYHPNVHYVAVPVGVVAVFSYLTAHCFLSIYEMAVDTLLLCFCEDSRVNDGSPGKEYFMPKSLMVYVKNSSKQLNTLEGKKEKKKKGTAEEERLKNETSVV</sequence>
<feature type="transmembrane region" description="Helical" evidence="6">
    <location>
        <begin position="382"/>
        <end position="403"/>
    </location>
</feature>
<keyword evidence="5 6" id="KW-0472">Membrane</keyword>
<dbReference type="PANTHER" id="PTHR12385:SF12">
    <property type="entry name" value="CHOLINE TRANSPORTER-LIKE PROTEIN"/>
    <property type="match status" value="1"/>
</dbReference>
<evidence type="ECO:0000256" key="3">
    <source>
        <dbReference type="ARBA" id="ARBA00022692"/>
    </source>
</evidence>
<comment type="subcellular location">
    <subcellularLocation>
        <location evidence="6">Cell membrane</location>
        <topology evidence="6">Multi-pass membrane protein</topology>
    </subcellularLocation>
    <subcellularLocation>
        <location evidence="1">Membrane</location>
        <topology evidence="1">Multi-pass membrane protein</topology>
    </subcellularLocation>
</comment>
<feature type="transmembrane region" description="Helical" evidence="6">
    <location>
        <begin position="488"/>
        <end position="510"/>
    </location>
</feature>
<evidence type="ECO:0000256" key="4">
    <source>
        <dbReference type="ARBA" id="ARBA00022989"/>
    </source>
</evidence>
<feature type="transmembrane region" description="Helical" evidence="6">
    <location>
        <begin position="336"/>
        <end position="362"/>
    </location>
</feature>
<evidence type="ECO:0000313" key="9">
    <source>
        <dbReference type="EMBL" id="CAB3266287.1"/>
    </source>
</evidence>
<comment type="similarity">
    <text evidence="2 6">Belongs to the CTL (choline transporter-like) family.</text>
</comment>
<feature type="chain" id="PRO_5026088147" description="Choline transporter-like protein" evidence="8">
    <location>
        <begin position="16"/>
        <end position="611"/>
    </location>
</feature>
<feature type="transmembrane region" description="Helical" evidence="6">
    <location>
        <begin position="190"/>
        <end position="213"/>
    </location>
</feature>
<accession>A0A6F9DS61</accession>
<evidence type="ECO:0000256" key="2">
    <source>
        <dbReference type="ARBA" id="ARBA00007168"/>
    </source>
</evidence>
<feature type="transmembrane region" description="Helical" evidence="6">
    <location>
        <begin position="280"/>
        <end position="308"/>
    </location>
</feature>
<evidence type="ECO:0000256" key="8">
    <source>
        <dbReference type="SAM" id="SignalP"/>
    </source>
</evidence>
<protein>
    <recommendedName>
        <fullName evidence="6">Choline transporter-like protein</fullName>
    </recommendedName>
</protein>
<evidence type="ECO:0000256" key="7">
    <source>
        <dbReference type="SAM" id="MobiDB-lite"/>
    </source>
</evidence>
<feature type="transmembrane region" description="Helical" evidence="6">
    <location>
        <begin position="163"/>
        <end position="183"/>
    </location>
</feature>
<dbReference type="GO" id="GO:0005886">
    <property type="term" value="C:plasma membrane"/>
    <property type="evidence" value="ECO:0007669"/>
    <property type="project" value="UniProtKB-SubCell"/>
</dbReference>
<keyword evidence="3 6" id="KW-0812">Transmembrane</keyword>
<evidence type="ECO:0000256" key="1">
    <source>
        <dbReference type="ARBA" id="ARBA00004141"/>
    </source>
</evidence>